<evidence type="ECO:0000256" key="3">
    <source>
        <dbReference type="ARBA" id="ARBA00031983"/>
    </source>
</evidence>
<sequence>MPDSTPNHESSSYRLAFEDRDFLLGEPMRGVRFMLEYAKPEMHLKAWGIRSTIVVYGSARVPSPETAERMLREARTPEEKAHAERRAKQAPWYEEARKFGRIVSERGGALAPTPDGQRDNVIATGGGPGLMEAANRGAQEAGAPSIGFNISLPHEPHPNPFSTPDLTFRFHYFAIRKMHLAMRANGLAIFPGGYGTFDEAFEILNLRNTNKASRLPIVFVGRDYWNEVVNFQALADHGMISPGDLDLFDIVDTAEEAWDCMNRLGLKRGAPPLGPAGTGQSSADEEA</sequence>
<evidence type="ECO:0000256" key="2">
    <source>
        <dbReference type="ARBA" id="ARBA00011985"/>
    </source>
</evidence>
<dbReference type="Gene3D" id="3.40.50.450">
    <property type="match status" value="1"/>
</dbReference>
<keyword evidence="5" id="KW-1185">Reference proteome</keyword>
<organism evidence="4 5">
    <name type="scientific">Azospirillum rugosum</name>
    <dbReference type="NCBI Taxonomy" id="416170"/>
    <lineage>
        <taxon>Bacteria</taxon>
        <taxon>Pseudomonadati</taxon>
        <taxon>Pseudomonadota</taxon>
        <taxon>Alphaproteobacteria</taxon>
        <taxon>Rhodospirillales</taxon>
        <taxon>Azospirillaceae</taxon>
        <taxon>Azospirillum</taxon>
    </lineage>
</organism>
<dbReference type="EMBL" id="JAGINP010000003">
    <property type="protein sequence ID" value="MBP2291401.1"/>
    <property type="molecule type" value="Genomic_DNA"/>
</dbReference>
<evidence type="ECO:0000313" key="4">
    <source>
        <dbReference type="EMBL" id="MBP2291401.1"/>
    </source>
</evidence>
<reference evidence="4 5" key="1">
    <citation type="submission" date="2021-03" db="EMBL/GenBank/DDBJ databases">
        <title>Genomic Encyclopedia of Type Strains, Phase III (KMG-III): the genomes of soil and plant-associated and newly described type strains.</title>
        <authorList>
            <person name="Whitman W."/>
        </authorList>
    </citation>
    <scope>NUCLEOTIDE SEQUENCE [LARGE SCALE GENOMIC DNA]</scope>
    <source>
        <strain evidence="4 5">IMMIB AFH-6</strain>
    </source>
</reference>
<dbReference type="InterPro" id="IPR031100">
    <property type="entry name" value="LOG_fam"/>
</dbReference>
<evidence type="ECO:0000256" key="1">
    <source>
        <dbReference type="ARBA" id="ARBA00000274"/>
    </source>
</evidence>
<dbReference type="EC" id="3.2.2.4" evidence="2"/>
<name>A0ABS4SFQ5_9PROT</name>
<dbReference type="PANTHER" id="PTHR43393:SF3">
    <property type="entry name" value="LYSINE DECARBOXYLASE-LIKE PROTEIN"/>
    <property type="match status" value="1"/>
</dbReference>
<gene>
    <name evidence="4" type="ORF">J2851_001150</name>
</gene>
<dbReference type="InterPro" id="IPR052341">
    <property type="entry name" value="LOG_family_nucleotidases"/>
</dbReference>
<evidence type="ECO:0000313" key="5">
    <source>
        <dbReference type="Proteomes" id="UP000781958"/>
    </source>
</evidence>
<proteinExistence type="predicted"/>
<comment type="caution">
    <text evidence="4">The sequence shown here is derived from an EMBL/GenBank/DDBJ whole genome shotgun (WGS) entry which is preliminary data.</text>
</comment>
<comment type="catalytic activity">
    <reaction evidence="1">
        <text>AMP + H2O = D-ribose 5-phosphate + adenine</text>
        <dbReference type="Rhea" id="RHEA:20129"/>
        <dbReference type="ChEBI" id="CHEBI:15377"/>
        <dbReference type="ChEBI" id="CHEBI:16708"/>
        <dbReference type="ChEBI" id="CHEBI:78346"/>
        <dbReference type="ChEBI" id="CHEBI:456215"/>
        <dbReference type="EC" id="3.2.2.4"/>
    </reaction>
</comment>
<dbReference type="PANTHER" id="PTHR43393">
    <property type="entry name" value="CYTOKININ RIBOSIDE 5'-MONOPHOSPHATE PHOSPHORIBOHYDROLASE"/>
    <property type="match status" value="1"/>
</dbReference>
<dbReference type="RefSeq" id="WP_209764849.1">
    <property type="nucleotide sequence ID" value="NZ_JAGINP010000003.1"/>
</dbReference>
<dbReference type="Pfam" id="PF03641">
    <property type="entry name" value="Lysine_decarbox"/>
    <property type="match status" value="1"/>
</dbReference>
<dbReference type="SUPFAM" id="SSF102405">
    <property type="entry name" value="MCP/YpsA-like"/>
    <property type="match status" value="1"/>
</dbReference>
<protein>
    <recommendedName>
        <fullName evidence="3">AMP nucleosidase</fullName>
        <ecNumber evidence="2">3.2.2.4</ecNumber>
    </recommendedName>
    <alternativeName>
        <fullName evidence="3">AMP nucleosidase</fullName>
    </alternativeName>
</protein>
<dbReference type="Proteomes" id="UP000781958">
    <property type="component" value="Unassembled WGS sequence"/>
</dbReference>
<accession>A0ABS4SFQ5</accession>